<dbReference type="InterPro" id="IPR020449">
    <property type="entry name" value="Tscrpt_reg_AraC-type_HTH"/>
</dbReference>
<evidence type="ECO:0000256" key="3">
    <source>
        <dbReference type="ARBA" id="ARBA00023163"/>
    </source>
</evidence>
<dbReference type="RefSeq" id="WP_099984456.1">
    <property type="nucleotide sequence ID" value="NZ_CP024697.1"/>
</dbReference>
<accession>A0AAJ3RPL2</accession>
<dbReference type="Gene3D" id="1.10.10.60">
    <property type="entry name" value="Homeodomain-like"/>
    <property type="match status" value="2"/>
</dbReference>
<evidence type="ECO:0000259" key="4">
    <source>
        <dbReference type="PROSITE" id="PS01124"/>
    </source>
</evidence>
<dbReference type="PANTHER" id="PTHR43280:SF32">
    <property type="entry name" value="TRANSCRIPTIONAL REGULATORY PROTEIN"/>
    <property type="match status" value="1"/>
</dbReference>
<keyword evidence="1" id="KW-0805">Transcription regulation</keyword>
<gene>
    <name evidence="5" type="ORF">CTM53_11700</name>
</gene>
<keyword evidence="2" id="KW-0238">DNA-binding</keyword>
<evidence type="ECO:0000256" key="2">
    <source>
        <dbReference type="ARBA" id="ARBA00023125"/>
    </source>
</evidence>
<comment type="caution">
    <text evidence="5">The sequence shown here is derived from an EMBL/GenBank/DDBJ whole genome shotgun (WGS) entry which is preliminary data.</text>
</comment>
<feature type="domain" description="HTH araC/xylS-type" evidence="4">
    <location>
        <begin position="195"/>
        <end position="295"/>
    </location>
</feature>
<dbReference type="PROSITE" id="PS01124">
    <property type="entry name" value="HTH_ARAC_FAMILY_2"/>
    <property type="match status" value="1"/>
</dbReference>
<dbReference type="AlphaFoldDB" id="A0AAJ3RPL2"/>
<keyword evidence="3" id="KW-0804">Transcription</keyword>
<dbReference type="Pfam" id="PF12833">
    <property type="entry name" value="HTH_18"/>
    <property type="match status" value="1"/>
</dbReference>
<name>A0AAJ3RPL2_PREIN</name>
<proteinExistence type="predicted"/>
<dbReference type="PANTHER" id="PTHR43280">
    <property type="entry name" value="ARAC-FAMILY TRANSCRIPTIONAL REGULATOR"/>
    <property type="match status" value="1"/>
</dbReference>
<dbReference type="GO" id="GO:0043565">
    <property type="term" value="F:sequence-specific DNA binding"/>
    <property type="evidence" value="ECO:0007669"/>
    <property type="project" value="InterPro"/>
</dbReference>
<evidence type="ECO:0000256" key="1">
    <source>
        <dbReference type="ARBA" id="ARBA00023015"/>
    </source>
</evidence>
<organism evidence="5 6">
    <name type="scientific">Prevotella intermedia</name>
    <dbReference type="NCBI Taxonomy" id="28131"/>
    <lineage>
        <taxon>Bacteria</taxon>
        <taxon>Pseudomonadati</taxon>
        <taxon>Bacteroidota</taxon>
        <taxon>Bacteroidia</taxon>
        <taxon>Bacteroidales</taxon>
        <taxon>Prevotellaceae</taxon>
        <taxon>Prevotella</taxon>
    </lineage>
</organism>
<evidence type="ECO:0000313" key="6">
    <source>
        <dbReference type="Proteomes" id="UP000229102"/>
    </source>
</evidence>
<dbReference type="SUPFAM" id="SSF46689">
    <property type="entry name" value="Homeodomain-like"/>
    <property type="match status" value="1"/>
</dbReference>
<dbReference type="EMBL" id="PENF01000002">
    <property type="protein sequence ID" value="PJI19207.1"/>
    <property type="molecule type" value="Genomic_DNA"/>
</dbReference>
<dbReference type="Proteomes" id="UP000229102">
    <property type="component" value="Unassembled WGS sequence"/>
</dbReference>
<dbReference type="InterPro" id="IPR009057">
    <property type="entry name" value="Homeodomain-like_sf"/>
</dbReference>
<dbReference type="InterPro" id="IPR018060">
    <property type="entry name" value="HTH_AraC"/>
</dbReference>
<sequence>MNDLLHINNANDYANDIGAPVYHPHISVIHYDEVGKIRHTLNRFNVYAIFVQKNFPDELTYGIGNYATNEDALLAYAPGQIGGKSDDGTIEQYYGWVLIFDPEFVYNTEFERNLSNYHYFSYNTNEALKLTTDEMAIIDRIMSAIRRELKANQPHTDRIVQDYILLLADFCNRFYDRQFLKAIENKSDILVRFQQVLLKYYEEGKQYKNGIPSVKYCSNELFMSPSYFGDVIRKALGQAPLQYIRSFVIERAKTLIASGKTIAEVAYSMGFDYPQHFTRVFRKETGILPSQYLKSIKTIK</sequence>
<evidence type="ECO:0000313" key="5">
    <source>
        <dbReference type="EMBL" id="PJI19207.1"/>
    </source>
</evidence>
<reference evidence="5 6" key="1">
    <citation type="submission" date="2017-11" db="EMBL/GenBank/DDBJ databases">
        <title>Genome sequencing of Prevotella intermedia KCOM 2698.</title>
        <authorList>
            <person name="Kook J.-K."/>
            <person name="Park S.-N."/>
            <person name="Lim Y.K."/>
        </authorList>
    </citation>
    <scope>NUCLEOTIDE SEQUENCE [LARGE SCALE GENOMIC DNA]</scope>
    <source>
        <strain evidence="5 6">KCOM 2698</strain>
    </source>
</reference>
<dbReference type="PRINTS" id="PR00032">
    <property type="entry name" value="HTHARAC"/>
</dbReference>
<dbReference type="SMART" id="SM00342">
    <property type="entry name" value="HTH_ARAC"/>
    <property type="match status" value="1"/>
</dbReference>
<dbReference type="GO" id="GO:0003700">
    <property type="term" value="F:DNA-binding transcription factor activity"/>
    <property type="evidence" value="ECO:0007669"/>
    <property type="project" value="InterPro"/>
</dbReference>
<protein>
    <submittedName>
        <fullName evidence="5">AraC family transcriptional regulator</fullName>
    </submittedName>
</protein>